<dbReference type="InterPro" id="IPR050107">
    <property type="entry name" value="ABC_carbohydrate_import_ATPase"/>
</dbReference>
<proteinExistence type="predicted"/>
<reference evidence="4" key="1">
    <citation type="submission" date="2018-05" db="EMBL/GenBank/DDBJ databases">
        <authorList>
            <person name="Lanie J.A."/>
            <person name="Ng W.-L."/>
            <person name="Kazmierczak K.M."/>
            <person name="Andrzejewski T.M."/>
            <person name="Davidsen T.M."/>
            <person name="Wayne K.J."/>
            <person name="Tettelin H."/>
            <person name="Glass J.I."/>
            <person name="Rusch D."/>
            <person name="Podicherti R."/>
            <person name="Tsui H.-C.T."/>
            <person name="Winkler M.E."/>
        </authorList>
    </citation>
    <scope>NUCLEOTIDE SEQUENCE</scope>
</reference>
<dbReference type="InterPro" id="IPR027417">
    <property type="entry name" value="P-loop_NTPase"/>
</dbReference>
<dbReference type="PANTHER" id="PTHR43790">
    <property type="entry name" value="CARBOHYDRATE TRANSPORT ATP-BINDING PROTEIN MG119-RELATED"/>
    <property type="match status" value="1"/>
</dbReference>
<gene>
    <name evidence="4" type="ORF">METZ01_LOCUS250664</name>
</gene>
<dbReference type="Pfam" id="PF00005">
    <property type="entry name" value="ABC_tran"/>
    <property type="match status" value="1"/>
</dbReference>
<dbReference type="PANTHER" id="PTHR43790:SF4">
    <property type="entry name" value="GUANOSINE IMPORT ATP-BINDING PROTEIN NUPO"/>
    <property type="match status" value="1"/>
</dbReference>
<dbReference type="InterPro" id="IPR003439">
    <property type="entry name" value="ABC_transporter-like_ATP-bd"/>
</dbReference>
<evidence type="ECO:0000256" key="2">
    <source>
        <dbReference type="ARBA" id="ARBA00022840"/>
    </source>
</evidence>
<dbReference type="PROSITE" id="PS50893">
    <property type="entry name" value="ABC_TRANSPORTER_2"/>
    <property type="match status" value="1"/>
</dbReference>
<dbReference type="CDD" id="cd03215">
    <property type="entry name" value="ABC_Carb_Monos_II"/>
    <property type="match status" value="1"/>
</dbReference>
<dbReference type="EMBL" id="UINC01066773">
    <property type="protein sequence ID" value="SVB97810.1"/>
    <property type="molecule type" value="Genomic_DNA"/>
</dbReference>
<organism evidence="4">
    <name type="scientific">marine metagenome</name>
    <dbReference type="NCBI Taxonomy" id="408172"/>
    <lineage>
        <taxon>unclassified sequences</taxon>
        <taxon>metagenomes</taxon>
        <taxon>ecological metagenomes</taxon>
    </lineage>
</organism>
<dbReference type="GO" id="GO:0016887">
    <property type="term" value="F:ATP hydrolysis activity"/>
    <property type="evidence" value="ECO:0007669"/>
    <property type="project" value="InterPro"/>
</dbReference>
<dbReference type="PROSITE" id="PS00211">
    <property type="entry name" value="ABC_TRANSPORTER_1"/>
    <property type="match status" value="1"/>
</dbReference>
<sequence>LGVAAVAGNGQEELIECLAGLRKITAGSIKLDGKEISEFSVSERRNIGIGYISPDRAHEGLCLETSLKENILAGQHKIHRLAPLGLINKKNANELVEKKLHDFEIVHDSMNQNARSLSGGNQQKLVVSRELSAQPKLMIISQPTRGVDISGRNFIHQKILDYSNNGGAVILASEELDELLFLSTKIAVVFRGIVMAIRDPSAIDIGQIGQMMLGVKSSSIA</sequence>
<dbReference type="Gene3D" id="3.40.50.300">
    <property type="entry name" value="P-loop containing nucleotide triphosphate hydrolases"/>
    <property type="match status" value="1"/>
</dbReference>
<feature type="non-terminal residue" evidence="4">
    <location>
        <position position="1"/>
    </location>
</feature>
<evidence type="ECO:0000313" key="4">
    <source>
        <dbReference type="EMBL" id="SVB97810.1"/>
    </source>
</evidence>
<protein>
    <recommendedName>
        <fullName evidence="3">ABC transporter domain-containing protein</fullName>
    </recommendedName>
</protein>
<dbReference type="GO" id="GO:0005524">
    <property type="term" value="F:ATP binding"/>
    <property type="evidence" value="ECO:0007669"/>
    <property type="project" value="UniProtKB-KW"/>
</dbReference>
<evidence type="ECO:0000256" key="1">
    <source>
        <dbReference type="ARBA" id="ARBA00022741"/>
    </source>
</evidence>
<dbReference type="AlphaFoldDB" id="A0A382IDR0"/>
<keyword evidence="1" id="KW-0547">Nucleotide-binding</keyword>
<accession>A0A382IDR0</accession>
<dbReference type="SUPFAM" id="SSF52540">
    <property type="entry name" value="P-loop containing nucleoside triphosphate hydrolases"/>
    <property type="match status" value="1"/>
</dbReference>
<name>A0A382IDR0_9ZZZZ</name>
<dbReference type="InterPro" id="IPR017871">
    <property type="entry name" value="ABC_transporter-like_CS"/>
</dbReference>
<keyword evidence="2" id="KW-0067">ATP-binding</keyword>
<feature type="domain" description="ABC transporter" evidence="3">
    <location>
        <begin position="1"/>
        <end position="216"/>
    </location>
</feature>
<evidence type="ECO:0000259" key="3">
    <source>
        <dbReference type="PROSITE" id="PS50893"/>
    </source>
</evidence>